<dbReference type="PROSITE" id="PS50076">
    <property type="entry name" value="DNAJ_2"/>
    <property type="match status" value="1"/>
</dbReference>
<dbReference type="PANTHER" id="PTHR45006:SF2">
    <property type="entry name" value="PROTEIN CAJ1"/>
    <property type="match status" value="1"/>
</dbReference>
<sequence>MVKETEYYDLLGLEPTATDTEIKKAYRRAALKYHPDKQKDPNDPVAIEMFQKISAAYQVISDPDLREKYDKFGKEESVPERGFEDPNEFFTTMFGGEAFQPWIGELSMLKDLTQAAEVLGTDDAESSAAGSLTGAPSENTDLSHSNGSDEVSQKKKASKLSKEKREELLKLELQKKEDKKKRVEALAKNLVSKLDACATASQSKDIDDFQRKLKRELDDLKMESFGEELLHTIGKVYVTKARDFSHSQKTLGLSRLISGAKQKGSAVKGVWNIVSTAMDAQSAMSEMAKAQENGEEWDEYKKAEFERTMTGKIVATAWVSSKFEIQGILRDVCDKILNDKSVSSKERAARASALNYIGTQFLNTRRSKEEDEEVRMFEELMEDANRKKKARA</sequence>
<dbReference type="PANTHER" id="PTHR45006">
    <property type="entry name" value="DNAJ-LIKE PROTEIN 1"/>
    <property type="match status" value="1"/>
</dbReference>
<evidence type="ECO:0000256" key="2">
    <source>
        <dbReference type="SAM" id="MobiDB-lite"/>
    </source>
</evidence>
<keyword evidence="5" id="KW-1185">Reference proteome</keyword>
<evidence type="ECO:0000256" key="1">
    <source>
        <dbReference type="ARBA" id="ARBA00023186"/>
    </source>
</evidence>
<dbReference type="GO" id="GO:0016558">
    <property type="term" value="P:protein import into peroxisome matrix"/>
    <property type="evidence" value="ECO:0007669"/>
    <property type="project" value="TreeGrafter"/>
</dbReference>
<dbReference type="Gene3D" id="1.10.287.110">
    <property type="entry name" value="DnaJ domain"/>
    <property type="match status" value="1"/>
</dbReference>
<dbReference type="OrthoDB" id="552049at2759"/>
<dbReference type="AlphaFoldDB" id="A0A9P8Q3M6"/>
<evidence type="ECO:0000313" key="4">
    <source>
        <dbReference type="EMBL" id="KAH3683471.1"/>
    </source>
</evidence>
<feature type="region of interest" description="Disordered" evidence="2">
    <location>
        <begin position="122"/>
        <end position="160"/>
    </location>
</feature>
<comment type="caution">
    <text evidence="4">The sequence shown here is derived from an EMBL/GenBank/DDBJ whole genome shotgun (WGS) entry which is preliminary data.</text>
</comment>
<dbReference type="InterPro" id="IPR052814">
    <property type="entry name" value="Peroxisomal_DnaJ"/>
</dbReference>
<evidence type="ECO:0000313" key="5">
    <source>
        <dbReference type="Proteomes" id="UP000774326"/>
    </source>
</evidence>
<dbReference type="Proteomes" id="UP000774326">
    <property type="component" value="Unassembled WGS sequence"/>
</dbReference>
<protein>
    <recommendedName>
        <fullName evidence="3">J domain-containing protein</fullName>
    </recommendedName>
</protein>
<organism evidence="4 5">
    <name type="scientific">Wickerhamomyces pijperi</name>
    <name type="common">Yeast</name>
    <name type="synonym">Pichia pijperi</name>
    <dbReference type="NCBI Taxonomy" id="599730"/>
    <lineage>
        <taxon>Eukaryota</taxon>
        <taxon>Fungi</taxon>
        <taxon>Dikarya</taxon>
        <taxon>Ascomycota</taxon>
        <taxon>Saccharomycotina</taxon>
        <taxon>Saccharomycetes</taxon>
        <taxon>Phaffomycetales</taxon>
        <taxon>Wickerhamomycetaceae</taxon>
        <taxon>Wickerhamomyces</taxon>
    </lineage>
</organism>
<dbReference type="InterPro" id="IPR036869">
    <property type="entry name" value="J_dom_sf"/>
</dbReference>
<dbReference type="GO" id="GO:0005829">
    <property type="term" value="C:cytosol"/>
    <property type="evidence" value="ECO:0007669"/>
    <property type="project" value="TreeGrafter"/>
</dbReference>
<proteinExistence type="predicted"/>
<dbReference type="SUPFAM" id="SSF46565">
    <property type="entry name" value="Chaperone J-domain"/>
    <property type="match status" value="1"/>
</dbReference>
<feature type="domain" description="J" evidence="3">
    <location>
        <begin position="6"/>
        <end position="73"/>
    </location>
</feature>
<feature type="compositionally biased region" description="Polar residues" evidence="2">
    <location>
        <begin position="128"/>
        <end position="150"/>
    </location>
</feature>
<dbReference type="SMART" id="SM00271">
    <property type="entry name" value="DnaJ"/>
    <property type="match status" value="1"/>
</dbReference>
<dbReference type="InterPro" id="IPR026894">
    <property type="entry name" value="DnaJ_X"/>
</dbReference>
<dbReference type="PRINTS" id="PR00625">
    <property type="entry name" value="JDOMAIN"/>
</dbReference>
<dbReference type="InterPro" id="IPR001623">
    <property type="entry name" value="DnaJ_domain"/>
</dbReference>
<keyword evidence="1" id="KW-0143">Chaperone</keyword>
<dbReference type="FunFam" id="1.10.287.110:FF:000028">
    <property type="entry name" value="DnaJ domain protein"/>
    <property type="match status" value="1"/>
</dbReference>
<name>A0A9P8Q3M6_WICPI</name>
<gene>
    <name evidence="4" type="ORF">WICPIJ_005555</name>
</gene>
<dbReference type="Pfam" id="PF14308">
    <property type="entry name" value="DnaJ-X"/>
    <property type="match status" value="1"/>
</dbReference>
<accession>A0A9P8Q3M6</accession>
<dbReference type="Pfam" id="PF00226">
    <property type="entry name" value="DnaJ"/>
    <property type="match status" value="1"/>
</dbReference>
<reference evidence="4" key="1">
    <citation type="journal article" date="2021" name="Open Biol.">
        <title>Shared evolutionary footprints suggest mitochondrial oxidative damage underlies multiple complex I losses in fungi.</title>
        <authorList>
            <person name="Schikora-Tamarit M.A."/>
            <person name="Marcet-Houben M."/>
            <person name="Nosek J."/>
            <person name="Gabaldon T."/>
        </authorList>
    </citation>
    <scope>NUCLEOTIDE SEQUENCE</scope>
    <source>
        <strain evidence="4">CBS2887</strain>
    </source>
</reference>
<evidence type="ECO:0000259" key="3">
    <source>
        <dbReference type="PROSITE" id="PS50076"/>
    </source>
</evidence>
<reference evidence="4" key="2">
    <citation type="submission" date="2021-01" db="EMBL/GenBank/DDBJ databases">
        <authorList>
            <person name="Schikora-Tamarit M.A."/>
        </authorList>
    </citation>
    <scope>NUCLEOTIDE SEQUENCE</scope>
    <source>
        <strain evidence="4">CBS2887</strain>
    </source>
</reference>
<dbReference type="CDD" id="cd06257">
    <property type="entry name" value="DnaJ"/>
    <property type="match status" value="1"/>
</dbReference>
<dbReference type="EMBL" id="JAEUBG010003112">
    <property type="protein sequence ID" value="KAH3683471.1"/>
    <property type="molecule type" value="Genomic_DNA"/>
</dbReference>